<keyword evidence="1" id="KW-0812">Transmembrane</keyword>
<feature type="transmembrane region" description="Helical" evidence="1">
    <location>
        <begin position="13"/>
        <end position="33"/>
    </location>
</feature>
<keyword evidence="1" id="KW-0472">Membrane</keyword>
<gene>
    <name evidence="2" type="ORF">AAEO57_17910</name>
</gene>
<dbReference type="Proteomes" id="UP001485226">
    <property type="component" value="Unassembled WGS sequence"/>
</dbReference>
<accession>A0ABU9ITA1</accession>
<reference evidence="2 3" key="1">
    <citation type="submission" date="2024-04" db="EMBL/GenBank/DDBJ databases">
        <title>Flavobacterium sp. DGU38 16S ribosomal RNA gene Genome sequencing and assembly.</title>
        <authorList>
            <person name="Park S."/>
        </authorList>
    </citation>
    <scope>NUCLEOTIDE SEQUENCE [LARGE SCALE GENOMIC DNA]</scope>
    <source>
        <strain evidence="2 3">DGU38</strain>
    </source>
</reference>
<dbReference type="EMBL" id="JBBYHS010000021">
    <property type="protein sequence ID" value="MEL1255673.1"/>
    <property type="molecule type" value="Genomic_DNA"/>
</dbReference>
<organism evidence="2 3">
    <name type="scientific">Flavobacterium calami</name>
    <dbReference type="NCBI Taxonomy" id="3139144"/>
    <lineage>
        <taxon>Bacteria</taxon>
        <taxon>Pseudomonadati</taxon>
        <taxon>Bacteroidota</taxon>
        <taxon>Flavobacteriia</taxon>
        <taxon>Flavobacteriales</taxon>
        <taxon>Flavobacteriaceae</taxon>
        <taxon>Flavobacterium</taxon>
    </lineage>
</organism>
<keyword evidence="3" id="KW-1185">Reference proteome</keyword>
<evidence type="ECO:0000313" key="2">
    <source>
        <dbReference type="EMBL" id="MEL1255673.1"/>
    </source>
</evidence>
<protein>
    <submittedName>
        <fullName evidence="2">Uncharacterized protein</fullName>
    </submittedName>
</protein>
<comment type="caution">
    <text evidence="2">The sequence shown here is derived from an EMBL/GenBank/DDBJ whole genome shotgun (WGS) entry which is preliminary data.</text>
</comment>
<evidence type="ECO:0000313" key="3">
    <source>
        <dbReference type="Proteomes" id="UP001485226"/>
    </source>
</evidence>
<name>A0ABU9ITA1_9FLAO</name>
<dbReference type="RefSeq" id="WP_341694408.1">
    <property type="nucleotide sequence ID" value="NZ_JBBYHS010000021.1"/>
</dbReference>
<evidence type="ECO:0000256" key="1">
    <source>
        <dbReference type="SAM" id="Phobius"/>
    </source>
</evidence>
<keyword evidence="1" id="KW-1133">Transmembrane helix</keyword>
<sequence length="140" mass="16367">MIKLFLLGEILNALKFSTAVLFMFICAAGLTFTKKIYSNSTSKNIRFNFTLFQMRLCKDIIFKNILYVSVYKNHSDRDFEVQLWFTETKKKSVSIHFRYQSAFSIASKIARGLQIDLLDATEKGNFKWIKKEDLQIARDV</sequence>
<proteinExistence type="predicted"/>